<dbReference type="Proteomes" id="UP001149165">
    <property type="component" value="Unassembled WGS sequence"/>
</dbReference>
<gene>
    <name evidence="2" type="ORF">N7456_011288</name>
</gene>
<sequence>MSTLLPRASSSDFKHASVNSEPSLRRKSRFNLAVVLAFTHKTLADTYQVSECSIPIRAAKVRV</sequence>
<evidence type="ECO:0000313" key="2">
    <source>
        <dbReference type="EMBL" id="KAJ5087672.1"/>
    </source>
</evidence>
<accession>A0A9W9ETE0</accession>
<feature type="region of interest" description="Disordered" evidence="1">
    <location>
        <begin position="1"/>
        <end position="25"/>
    </location>
</feature>
<feature type="compositionally biased region" description="Polar residues" evidence="1">
    <location>
        <begin position="1"/>
        <end position="22"/>
    </location>
</feature>
<comment type="caution">
    <text evidence="2">The sequence shown here is derived from an EMBL/GenBank/DDBJ whole genome shotgun (WGS) entry which is preliminary data.</text>
</comment>
<organism evidence="2 3">
    <name type="scientific">Penicillium angulare</name>
    <dbReference type="NCBI Taxonomy" id="116970"/>
    <lineage>
        <taxon>Eukaryota</taxon>
        <taxon>Fungi</taxon>
        <taxon>Dikarya</taxon>
        <taxon>Ascomycota</taxon>
        <taxon>Pezizomycotina</taxon>
        <taxon>Eurotiomycetes</taxon>
        <taxon>Eurotiomycetidae</taxon>
        <taxon>Eurotiales</taxon>
        <taxon>Aspergillaceae</taxon>
        <taxon>Penicillium</taxon>
    </lineage>
</organism>
<reference evidence="2" key="1">
    <citation type="submission" date="2022-11" db="EMBL/GenBank/DDBJ databases">
        <authorList>
            <person name="Petersen C."/>
        </authorList>
    </citation>
    <scope>NUCLEOTIDE SEQUENCE</scope>
    <source>
        <strain evidence="2">IBT 30069</strain>
    </source>
</reference>
<dbReference type="AlphaFoldDB" id="A0A9W9ETE0"/>
<evidence type="ECO:0000256" key="1">
    <source>
        <dbReference type="SAM" id="MobiDB-lite"/>
    </source>
</evidence>
<reference evidence="2" key="2">
    <citation type="journal article" date="2023" name="IMA Fungus">
        <title>Comparative genomic study of the Penicillium genus elucidates a diverse pangenome and 15 lateral gene transfer events.</title>
        <authorList>
            <person name="Petersen C."/>
            <person name="Sorensen T."/>
            <person name="Nielsen M.R."/>
            <person name="Sondergaard T.E."/>
            <person name="Sorensen J.L."/>
            <person name="Fitzpatrick D.A."/>
            <person name="Frisvad J.C."/>
            <person name="Nielsen K.L."/>
        </authorList>
    </citation>
    <scope>NUCLEOTIDE SEQUENCE</scope>
    <source>
        <strain evidence="2">IBT 30069</strain>
    </source>
</reference>
<name>A0A9W9ETE0_9EURO</name>
<dbReference type="EMBL" id="JAPQKH010000007">
    <property type="protein sequence ID" value="KAJ5087672.1"/>
    <property type="molecule type" value="Genomic_DNA"/>
</dbReference>
<evidence type="ECO:0000313" key="3">
    <source>
        <dbReference type="Proteomes" id="UP001149165"/>
    </source>
</evidence>
<protein>
    <submittedName>
        <fullName evidence="2">Uncharacterized protein</fullName>
    </submittedName>
</protein>
<proteinExistence type="predicted"/>
<keyword evidence="3" id="KW-1185">Reference proteome</keyword>